<evidence type="ECO:0000313" key="2">
    <source>
        <dbReference type="Proteomes" id="UP000828390"/>
    </source>
</evidence>
<dbReference type="AlphaFoldDB" id="A0A9D4J529"/>
<reference evidence="1" key="1">
    <citation type="journal article" date="2019" name="bioRxiv">
        <title>The Genome of the Zebra Mussel, Dreissena polymorpha: A Resource for Invasive Species Research.</title>
        <authorList>
            <person name="McCartney M.A."/>
            <person name="Auch B."/>
            <person name="Kono T."/>
            <person name="Mallez S."/>
            <person name="Zhang Y."/>
            <person name="Obille A."/>
            <person name="Becker A."/>
            <person name="Abrahante J.E."/>
            <person name="Garbe J."/>
            <person name="Badalamenti J.P."/>
            <person name="Herman A."/>
            <person name="Mangelson H."/>
            <person name="Liachko I."/>
            <person name="Sullivan S."/>
            <person name="Sone E.D."/>
            <person name="Koren S."/>
            <person name="Silverstein K.A.T."/>
            <person name="Beckman K.B."/>
            <person name="Gohl D.M."/>
        </authorList>
    </citation>
    <scope>NUCLEOTIDE SEQUENCE</scope>
    <source>
        <strain evidence="1">Duluth1</strain>
        <tissue evidence="1">Whole animal</tissue>
    </source>
</reference>
<dbReference type="EMBL" id="JAIWYP010000007">
    <property type="protein sequence ID" value="KAH3798740.1"/>
    <property type="molecule type" value="Genomic_DNA"/>
</dbReference>
<proteinExistence type="predicted"/>
<gene>
    <name evidence="1" type="ORF">DPMN_152343</name>
</gene>
<dbReference type="Proteomes" id="UP000828390">
    <property type="component" value="Unassembled WGS sequence"/>
</dbReference>
<protein>
    <submittedName>
        <fullName evidence="1">Uncharacterized protein</fullName>
    </submittedName>
</protein>
<organism evidence="1 2">
    <name type="scientific">Dreissena polymorpha</name>
    <name type="common">Zebra mussel</name>
    <name type="synonym">Mytilus polymorpha</name>
    <dbReference type="NCBI Taxonomy" id="45954"/>
    <lineage>
        <taxon>Eukaryota</taxon>
        <taxon>Metazoa</taxon>
        <taxon>Spiralia</taxon>
        <taxon>Lophotrochozoa</taxon>
        <taxon>Mollusca</taxon>
        <taxon>Bivalvia</taxon>
        <taxon>Autobranchia</taxon>
        <taxon>Heteroconchia</taxon>
        <taxon>Euheterodonta</taxon>
        <taxon>Imparidentia</taxon>
        <taxon>Neoheterodontei</taxon>
        <taxon>Myida</taxon>
        <taxon>Dreissenoidea</taxon>
        <taxon>Dreissenidae</taxon>
        <taxon>Dreissena</taxon>
    </lineage>
</organism>
<keyword evidence="2" id="KW-1185">Reference proteome</keyword>
<dbReference type="SUPFAM" id="SSF52047">
    <property type="entry name" value="RNI-like"/>
    <property type="match status" value="1"/>
</dbReference>
<name>A0A9D4J529_DREPO</name>
<sequence>MAKLSIWVHKNSPREALYCLNIEYLSLIIYDNTEELREESLSQSLSSLIRLQQLIINVDEDIPGLWEALYGRNIKKLGVFVKCKVKYKESLARSISSLTRLETLSYYVHKDSSGLWEAVRGLSIKSLTLSNFYGGFSLNHKELLSQPIVSLTQHETLNISLWEDSTGLLEVLYGLNIKSLRLSYIKWKAVYAESFSQSLLSLAQLETLAISVNKDSPGLWKALHGLHIKSLILRFNATVKHAESLSESLSTLTQQDKLRIKMECDSPGLWEIVHGLNIKSQSLNSFWESSAVEAKYAESFSQKPLVLMCSMRVLVCGRLFMV</sequence>
<comment type="caution">
    <text evidence="1">The sequence shown here is derived from an EMBL/GenBank/DDBJ whole genome shotgun (WGS) entry which is preliminary data.</text>
</comment>
<accession>A0A9D4J529</accession>
<reference evidence="1" key="2">
    <citation type="submission" date="2020-11" db="EMBL/GenBank/DDBJ databases">
        <authorList>
            <person name="McCartney M.A."/>
            <person name="Auch B."/>
            <person name="Kono T."/>
            <person name="Mallez S."/>
            <person name="Becker A."/>
            <person name="Gohl D.M."/>
            <person name="Silverstein K.A.T."/>
            <person name="Koren S."/>
            <person name="Bechman K.B."/>
            <person name="Herman A."/>
            <person name="Abrahante J.E."/>
            <person name="Garbe J."/>
        </authorList>
    </citation>
    <scope>NUCLEOTIDE SEQUENCE</scope>
    <source>
        <strain evidence="1">Duluth1</strain>
        <tissue evidence="1">Whole animal</tissue>
    </source>
</reference>
<evidence type="ECO:0000313" key="1">
    <source>
        <dbReference type="EMBL" id="KAH3798740.1"/>
    </source>
</evidence>